<dbReference type="Proteomes" id="UP000054053">
    <property type="component" value="Unassembled WGS sequence"/>
</dbReference>
<evidence type="ECO:0000313" key="3">
    <source>
        <dbReference type="EMBL" id="GAO17458.1"/>
    </source>
</evidence>
<evidence type="ECO:0008006" key="5">
    <source>
        <dbReference type="Google" id="ProtNLM"/>
    </source>
</evidence>
<reference evidence="4" key="1">
    <citation type="journal article" date="2016" name="Genome Announc.">
        <title>Genome sequence of Ustilaginoidea virens IPU010, a rice pathogenic fungus causing false smut.</title>
        <authorList>
            <person name="Kumagai T."/>
            <person name="Ishii T."/>
            <person name="Terai G."/>
            <person name="Umemura M."/>
            <person name="Machida M."/>
            <person name="Asai K."/>
        </authorList>
    </citation>
    <scope>NUCLEOTIDE SEQUENCE [LARGE SCALE GENOMIC DNA]</scope>
    <source>
        <strain evidence="4">IPU010</strain>
    </source>
</reference>
<comment type="caution">
    <text evidence="3">The sequence shown here is derived from an EMBL/GenBank/DDBJ whole genome shotgun (WGS) entry which is preliminary data.</text>
</comment>
<dbReference type="AlphaFoldDB" id="A0A1B5L4R2"/>
<evidence type="ECO:0000256" key="2">
    <source>
        <dbReference type="SAM" id="Phobius"/>
    </source>
</evidence>
<accession>A0A1B5L4R2</accession>
<gene>
    <name evidence="3" type="ORF">UVI_02052030</name>
</gene>
<protein>
    <recommendedName>
        <fullName evidence="5">Integral membrane protein</fullName>
    </recommendedName>
</protein>
<feature type="transmembrane region" description="Helical" evidence="2">
    <location>
        <begin position="20"/>
        <end position="42"/>
    </location>
</feature>
<feature type="compositionally biased region" description="Basic and acidic residues" evidence="1">
    <location>
        <begin position="156"/>
        <end position="167"/>
    </location>
</feature>
<dbReference type="PANTHER" id="PTHR38794">
    <property type="entry name" value="INTEGRAL MEMBRANE PROTEIN"/>
    <property type="match status" value="1"/>
</dbReference>
<keyword evidence="2" id="KW-1133">Transmembrane helix</keyword>
<feature type="region of interest" description="Disordered" evidence="1">
    <location>
        <begin position="145"/>
        <end position="167"/>
    </location>
</feature>
<keyword evidence="2" id="KW-0812">Transmembrane</keyword>
<dbReference type="PANTHER" id="PTHR38794:SF1">
    <property type="entry name" value="INTEGRAL MEMBRANE PROTEIN"/>
    <property type="match status" value="1"/>
</dbReference>
<organism evidence="3 4">
    <name type="scientific">Ustilaginoidea virens</name>
    <name type="common">Rice false smut fungus</name>
    <name type="synonym">Villosiclava virens</name>
    <dbReference type="NCBI Taxonomy" id="1159556"/>
    <lineage>
        <taxon>Eukaryota</taxon>
        <taxon>Fungi</taxon>
        <taxon>Dikarya</taxon>
        <taxon>Ascomycota</taxon>
        <taxon>Pezizomycotina</taxon>
        <taxon>Sordariomycetes</taxon>
        <taxon>Hypocreomycetidae</taxon>
        <taxon>Hypocreales</taxon>
        <taxon>Clavicipitaceae</taxon>
        <taxon>Ustilaginoidea</taxon>
    </lineage>
</organism>
<name>A0A1B5L4R2_USTVR</name>
<dbReference type="EMBL" id="BBTG02000039">
    <property type="protein sequence ID" value="GAO17458.1"/>
    <property type="molecule type" value="Genomic_DNA"/>
</dbReference>
<evidence type="ECO:0000256" key="1">
    <source>
        <dbReference type="SAM" id="MobiDB-lite"/>
    </source>
</evidence>
<evidence type="ECO:0000313" key="4">
    <source>
        <dbReference type="Proteomes" id="UP000054053"/>
    </source>
</evidence>
<sequence>MEEATAATQPLVTQNDFSSIPIVISWLAAVVVVLCVAAKLAMKLNMVRKLALDDSCILLSLVTWWQELEIAKDEVIGHIVAELYFRRASSRAADRTLAAWRVAVAAECVQCVSIVFACVPYLKQFFLSLESGMIRVDDARRRERTSSTWRRGARSRTPDRSKGSTLESRELAELQPAAGSWAGVNVSSARGGLEDGDADSIRSTARIIRATRTFEVHRENVKDGDSGA</sequence>
<keyword evidence="2" id="KW-0472">Membrane</keyword>
<proteinExistence type="predicted"/>